<dbReference type="InterPro" id="IPR036736">
    <property type="entry name" value="ACP-like_sf"/>
</dbReference>
<dbReference type="Gene3D" id="3.30.300.30">
    <property type="match status" value="2"/>
</dbReference>
<dbReference type="PANTHER" id="PTHR45527:SF1">
    <property type="entry name" value="FATTY ACID SYNTHASE"/>
    <property type="match status" value="1"/>
</dbReference>
<dbReference type="RefSeq" id="WP_380747265.1">
    <property type="nucleotide sequence ID" value="NZ_JBHSRF010000004.1"/>
</dbReference>
<dbReference type="PROSITE" id="PS50075">
    <property type="entry name" value="CARRIER"/>
    <property type="match status" value="2"/>
</dbReference>
<name>A0ABW1NEM8_9ACTN</name>
<dbReference type="Gene3D" id="3.30.559.10">
    <property type="entry name" value="Chloramphenicol acetyltransferase-like domain"/>
    <property type="match status" value="1"/>
</dbReference>
<dbReference type="Pfam" id="PF00501">
    <property type="entry name" value="AMP-binding"/>
    <property type="match status" value="2"/>
</dbReference>
<protein>
    <submittedName>
        <fullName evidence="5">Amino acid adenylation domain-containing protein</fullName>
    </submittedName>
</protein>
<keyword evidence="2" id="KW-0596">Phosphopantetheine</keyword>
<dbReference type="InterPro" id="IPR023213">
    <property type="entry name" value="CAT-like_dom_sf"/>
</dbReference>
<evidence type="ECO:0000256" key="1">
    <source>
        <dbReference type="ARBA" id="ARBA00001957"/>
    </source>
</evidence>
<dbReference type="CDD" id="cd19531">
    <property type="entry name" value="LCL_NRPS-like"/>
    <property type="match status" value="1"/>
</dbReference>
<proteinExistence type="predicted"/>
<dbReference type="InterPro" id="IPR020845">
    <property type="entry name" value="AMP-binding_CS"/>
</dbReference>
<evidence type="ECO:0000256" key="3">
    <source>
        <dbReference type="ARBA" id="ARBA00022553"/>
    </source>
</evidence>
<dbReference type="InterPro" id="IPR010071">
    <property type="entry name" value="AA_adenyl_dom"/>
</dbReference>
<evidence type="ECO:0000313" key="5">
    <source>
        <dbReference type="EMBL" id="MFC6080472.1"/>
    </source>
</evidence>
<feature type="domain" description="Carrier" evidence="4">
    <location>
        <begin position="500"/>
        <end position="575"/>
    </location>
</feature>
<dbReference type="Pfam" id="PF13193">
    <property type="entry name" value="AMP-binding_C"/>
    <property type="match status" value="2"/>
</dbReference>
<gene>
    <name evidence="5" type="ORF">ACFP1K_04840</name>
</gene>
<dbReference type="PROSITE" id="PS00012">
    <property type="entry name" value="PHOSPHOPANTETHEINE"/>
    <property type="match status" value="1"/>
</dbReference>
<dbReference type="Gene3D" id="3.40.50.12780">
    <property type="entry name" value="N-terminal domain of ligase-like"/>
    <property type="match status" value="2"/>
</dbReference>
<sequence>MSLAGREAACLHEVFERLAAREPGAVAVDSAEGNLTYGELDSAATAVALTLRDAGAGPETTVGVSFPVGPGMVTAILGVLKAGAAYVPLDPGLPEERRGLILGDTGASVVLDDTAILTATESARSGAVAAGGPAQAGAVAGGSGAGCDPDNAAYVMYTSGSTGRPKGVVVTHRGVLNRVMDSVRRHAIVPGDRVLLRTPIGFDGSVWEMFVPLLAGATVVIGSGDMTKDARAVVRAVVERGVTVMQAVPSMLAVMSEEAVPPGSRPRLVYAGGERFDSGVAARVARSLGAGELWNAYGPTECTIGCVEGRYVPGQDGPVPIGEPIGGTTAVVLGRDGGPVTDGEPGELYIGGEGVARGYLGAPALTADRFVPGPDGTRLYRTGDLVRRPPGGALEFLGRVDQQLKVRGVRIEPGEVEEALVRHPGVPAAAVAERGNLLVGYVVGDVPAAELRAFLRDRLPSEYVPTHFVSLSTLPRTPNGKLDRAALPAVEHHAGSDTPPPRDAAEELVRQVWAELLPGVQAGPGDDFFQLGGYSLLVPKLAARLNRRWGAAIPVADLYAASTVRAQAELLSGQGNAGSAIPRAARSGALPLSSGQRRLWFLDRLEPGSPEYIVPLVVPLPPAAEPALVRDALHALAARHEILRTTYRTRDGEPRQVVAGKPVVELAVSRDDLAHVLRAETGYGFDLAAGPVWRATLCDDGRLVLIVHHIACDGLSTVILRRDLLELCAALAEGREPHLPDLPLQYADFAGWQERRLGDDVLRGELDYWRTRLDGITPLDLPADRPRPQRRSPAGAVHTFEIGSSVAEPVLELGRRQGATAFMVFMAAYCCLLARLCGTRDVVLGTPVAGRLRPELDDLVGFFVNSLVLRCDLSGAERFEDAVERARQAALGAFAHQELPFEQLIEAVRPERDLSVSPLFQVMFELVDEDPGADDALRDVLSSWNVAKFDLTLHLERRADGSLLGVLEYATDLFDRATAERLAGAYLRVLEGVAAGASLADLEIMSPGERHQVVAGWNDTARDIPDACVHELIEQQARRTPGAVAVEDGRVRLTYAELDARANGLARRLRDLGVGPDVPVGVLLERSADLVIGLLGVLKAGGCYVPLETTFPPARIAQVLSGAGARLCLADPGTGVPDGVVPVPVAADGCAGFPSGTTPDDLVAVYYTSGSTGRPKGVAATHRGWVNRLVAMQDTMRLRPGDAVLQKTTVVFDDTPVECFWPLMVGARVVLMAPGAHRDPVAILRAVAEHDVTVVLFVPSMLSLVLESLTPARRAGLRALRHVGTSGEALSPELARQFLERFGPGGPVLHNHWGVTEASIDSTRHEVTAADAALPGPVRIGRPLANNRIHVLDEELRPVPPGVRGEIYVGGPVLARGYYRDPGRTAQSFVPDPFGHSGRLYRTGDRACLRPDGTIAFLGRTDHQIKIRGIRVELGEIEETLRECPGVRDAAVIVWESPSGGKRIAGYTALGDEAAADGLEGYLRDRLPGYMIPSVLTCLPEIPRTASGKLDRGALPRPDLAALVEGEGLVPPRNATEQILLDIWTKALEAPVGIHNSFFRAGGHSLLAAQVIVQIQETFDLELPLRTLFEQPTIAQLATVIEEIIRAEIDGLADEEVQAATTWKQGART</sequence>
<dbReference type="InterPro" id="IPR006162">
    <property type="entry name" value="Ppantetheine_attach_site"/>
</dbReference>
<dbReference type="SUPFAM" id="SSF47336">
    <property type="entry name" value="ACP-like"/>
    <property type="match status" value="2"/>
</dbReference>
<evidence type="ECO:0000256" key="2">
    <source>
        <dbReference type="ARBA" id="ARBA00022450"/>
    </source>
</evidence>
<dbReference type="CDD" id="cd05930">
    <property type="entry name" value="A_NRPS"/>
    <property type="match status" value="2"/>
</dbReference>
<dbReference type="EMBL" id="JBHSRF010000004">
    <property type="protein sequence ID" value="MFC6080472.1"/>
    <property type="molecule type" value="Genomic_DNA"/>
</dbReference>
<dbReference type="InterPro" id="IPR042099">
    <property type="entry name" value="ANL_N_sf"/>
</dbReference>
<feature type="domain" description="Carrier" evidence="4">
    <location>
        <begin position="1531"/>
        <end position="1605"/>
    </location>
</feature>
<evidence type="ECO:0000259" key="4">
    <source>
        <dbReference type="PROSITE" id="PS50075"/>
    </source>
</evidence>
<dbReference type="Pfam" id="PF00668">
    <property type="entry name" value="Condensation"/>
    <property type="match status" value="1"/>
</dbReference>
<evidence type="ECO:0000313" key="6">
    <source>
        <dbReference type="Proteomes" id="UP001596137"/>
    </source>
</evidence>
<dbReference type="NCBIfam" id="TIGR01733">
    <property type="entry name" value="AA-adenyl-dom"/>
    <property type="match status" value="2"/>
</dbReference>
<accession>A0ABW1NEM8</accession>
<dbReference type="SUPFAM" id="SSF56801">
    <property type="entry name" value="Acetyl-CoA synthetase-like"/>
    <property type="match status" value="2"/>
</dbReference>
<keyword evidence="6" id="KW-1185">Reference proteome</keyword>
<dbReference type="SUPFAM" id="SSF52777">
    <property type="entry name" value="CoA-dependent acyltransferases"/>
    <property type="match status" value="2"/>
</dbReference>
<dbReference type="Gene3D" id="3.30.559.30">
    <property type="entry name" value="Nonribosomal peptide synthetase, condensation domain"/>
    <property type="match status" value="1"/>
</dbReference>
<dbReference type="SMART" id="SM00823">
    <property type="entry name" value="PKS_PP"/>
    <property type="match status" value="2"/>
</dbReference>
<dbReference type="Pfam" id="PF00550">
    <property type="entry name" value="PP-binding"/>
    <property type="match status" value="2"/>
</dbReference>
<dbReference type="Proteomes" id="UP001596137">
    <property type="component" value="Unassembled WGS sequence"/>
</dbReference>
<keyword evidence="3" id="KW-0597">Phosphoprotein</keyword>
<dbReference type="PANTHER" id="PTHR45527">
    <property type="entry name" value="NONRIBOSOMAL PEPTIDE SYNTHETASE"/>
    <property type="match status" value="1"/>
</dbReference>
<dbReference type="InterPro" id="IPR020806">
    <property type="entry name" value="PKS_PP-bd"/>
</dbReference>
<reference evidence="6" key="1">
    <citation type="journal article" date="2019" name="Int. J. Syst. Evol. Microbiol.">
        <title>The Global Catalogue of Microorganisms (GCM) 10K type strain sequencing project: providing services to taxonomists for standard genome sequencing and annotation.</title>
        <authorList>
            <consortium name="The Broad Institute Genomics Platform"/>
            <consortium name="The Broad Institute Genome Sequencing Center for Infectious Disease"/>
            <person name="Wu L."/>
            <person name="Ma J."/>
        </authorList>
    </citation>
    <scope>NUCLEOTIDE SEQUENCE [LARGE SCALE GENOMIC DNA]</scope>
    <source>
        <strain evidence="6">JCM 30346</strain>
    </source>
</reference>
<organism evidence="5 6">
    <name type="scientific">Sphaerisporangium aureirubrum</name>
    <dbReference type="NCBI Taxonomy" id="1544736"/>
    <lineage>
        <taxon>Bacteria</taxon>
        <taxon>Bacillati</taxon>
        <taxon>Actinomycetota</taxon>
        <taxon>Actinomycetes</taxon>
        <taxon>Streptosporangiales</taxon>
        <taxon>Streptosporangiaceae</taxon>
        <taxon>Sphaerisporangium</taxon>
    </lineage>
</organism>
<dbReference type="PROSITE" id="PS00455">
    <property type="entry name" value="AMP_BINDING"/>
    <property type="match status" value="2"/>
</dbReference>
<dbReference type="InterPro" id="IPR001242">
    <property type="entry name" value="Condensation_dom"/>
</dbReference>
<dbReference type="InterPro" id="IPR000873">
    <property type="entry name" value="AMP-dep_synth/lig_dom"/>
</dbReference>
<dbReference type="InterPro" id="IPR025110">
    <property type="entry name" value="AMP-bd_C"/>
</dbReference>
<dbReference type="Gene3D" id="1.10.1200.10">
    <property type="entry name" value="ACP-like"/>
    <property type="match status" value="2"/>
</dbReference>
<dbReference type="InterPro" id="IPR009081">
    <property type="entry name" value="PP-bd_ACP"/>
</dbReference>
<dbReference type="InterPro" id="IPR045851">
    <property type="entry name" value="AMP-bd_C_sf"/>
</dbReference>
<comment type="caution">
    <text evidence="5">The sequence shown here is derived from an EMBL/GenBank/DDBJ whole genome shotgun (WGS) entry which is preliminary data.</text>
</comment>
<comment type="cofactor">
    <cofactor evidence="1">
        <name>pantetheine 4'-phosphate</name>
        <dbReference type="ChEBI" id="CHEBI:47942"/>
    </cofactor>
</comment>